<dbReference type="AlphaFoldDB" id="A0A424YB04"/>
<dbReference type="InterPro" id="IPR029787">
    <property type="entry name" value="Nucleotide_cyclase"/>
</dbReference>
<dbReference type="Proteomes" id="UP000285138">
    <property type="component" value="Unassembled WGS sequence"/>
</dbReference>
<dbReference type="InterPro" id="IPR037522">
    <property type="entry name" value="HD_GYP_dom"/>
</dbReference>
<evidence type="ECO:0000259" key="2">
    <source>
        <dbReference type="PROSITE" id="PS51832"/>
    </source>
</evidence>
<accession>A0A424YB04</accession>
<protein>
    <submittedName>
        <fullName evidence="3">HD-GYP domain-containing protein</fullName>
    </submittedName>
</protein>
<dbReference type="Gene3D" id="3.30.70.270">
    <property type="match status" value="1"/>
</dbReference>
<dbReference type="EMBL" id="QZAA01000238">
    <property type="protein sequence ID" value="RQD73749.1"/>
    <property type="molecule type" value="Genomic_DNA"/>
</dbReference>
<dbReference type="NCBIfam" id="TIGR00254">
    <property type="entry name" value="GGDEF"/>
    <property type="match status" value="1"/>
</dbReference>
<dbReference type="Gene3D" id="1.10.3210.10">
    <property type="entry name" value="Hypothetical protein af1432"/>
    <property type="match status" value="1"/>
</dbReference>
<evidence type="ECO:0000313" key="4">
    <source>
        <dbReference type="Proteomes" id="UP000285138"/>
    </source>
</evidence>
<evidence type="ECO:0000313" key="3">
    <source>
        <dbReference type="EMBL" id="RQD73749.1"/>
    </source>
</evidence>
<dbReference type="SUPFAM" id="SSF109604">
    <property type="entry name" value="HD-domain/PDEase-like"/>
    <property type="match status" value="1"/>
</dbReference>
<dbReference type="InterPro" id="IPR000160">
    <property type="entry name" value="GGDEF_dom"/>
</dbReference>
<evidence type="ECO:0000259" key="1">
    <source>
        <dbReference type="PROSITE" id="PS50887"/>
    </source>
</evidence>
<dbReference type="SMART" id="SM00471">
    <property type="entry name" value="HDc"/>
    <property type="match status" value="1"/>
</dbReference>
<gene>
    <name evidence="3" type="ORF">D5R97_08875</name>
</gene>
<dbReference type="PANTHER" id="PTHR45228">
    <property type="entry name" value="CYCLIC DI-GMP PHOSPHODIESTERASE TM_0186-RELATED"/>
    <property type="match status" value="1"/>
</dbReference>
<feature type="non-terminal residue" evidence="3">
    <location>
        <position position="1"/>
    </location>
</feature>
<dbReference type="SUPFAM" id="SSF55073">
    <property type="entry name" value="Nucleotide cyclase"/>
    <property type="match status" value="1"/>
</dbReference>
<sequence>VLKKSCRQTDFLARIGGDEFVIVLPRTSEEEGEQVGNRIRSNLDLYNVKDPSLPMSLSLGIATAETRKNFLHETYKRADNLMCRAKLSKDKGSRSQMVNTLMAALEERDYITEGHGQRLSHLCQRIGERIGLSCRQLGDLVLLSRVHDLGKVATPDGILFKEGSLTQEEWEIMKEHPRTGYRIALASPDLSGIASLILQHHERWDGSGYPLGIKGEEIPVECRILAIVDAYDAMTNDRPYRNALTKEEAVEELKRWAGMQFDPYLVEIFLEVLKEEGEF</sequence>
<proteinExistence type="predicted"/>
<organism evidence="3 4">
    <name type="scientific">Candidatus Syntrophonatronum acetioxidans</name>
    <dbReference type="NCBI Taxonomy" id="1795816"/>
    <lineage>
        <taxon>Bacteria</taxon>
        <taxon>Bacillati</taxon>
        <taxon>Bacillota</taxon>
        <taxon>Clostridia</taxon>
        <taxon>Eubacteriales</taxon>
        <taxon>Syntrophomonadaceae</taxon>
        <taxon>Candidatus Syntrophonatronum</taxon>
    </lineage>
</organism>
<dbReference type="InterPro" id="IPR003607">
    <property type="entry name" value="HD/PDEase_dom"/>
</dbReference>
<dbReference type="Pfam" id="PF13487">
    <property type="entry name" value="HD_5"/>
    <property type="match status" value="1"/>
</dbReference>
<comment type="caution">
    <text evidence="3">The sequence shown here is derived from an EMBL/GenBank/DDBJ whole genome shotgun (WGS) entry which is preliminary data.</text>
</comment>
<dbReference type="CDD" id="cd00077">
    <property type="entry name" value="HDc"/>
    <property type="match status" value="1"/>
</dbReference>
<name>A0A424YB04_9FIRM</name>
<dbReference type="CDD" id="cd01949">
    <property type="entry name" value="GGDEF"/>
    <property type="match status" value="1"/>
</dbReference>
<reference evidence="3 4" key="1">
    <citation type="submission" date="2018-08" db="EMBL/GenBank/DDBJ databases">
        <title>The metabolism and importance of syntrophic acetate oxidation coupled to methane or sulfide production in haloalkaline environments.</title>
        <authorList>
            <person name="Timmers P.H.A."/>
            <person name="Vavourakis C.D."/>
            <person name="Sorokin D.Y."/>
            <person name="Sinninghe Damste J.S."/>
            <person name="Muyzer G."/>
            <person name="Stams A.J.M."/>
            <person name="Plugge C.M."/>
        </authorList>
    </citation>
    <scope>NUCLEOTIDE SEQUENCE [LARGE SCALE GENOMIC DNA]</scope>
    <source>
        <strain evidence="3">MSAO_Bac1</strain>
    </source>
</reference>
<dbReference type="PANTHER" id="PTHR45228:SF1">
    <property type="entry name" value="CYCLIC DI-GMP PHOSPHODIESTERASE TM_0186"/>
    <property type="match status" value="1"/>
</dbReference>
<dbReference type="PROSITE" id="PS51832">
    <property type="entry name" value="HD_GYP"/>
    <property type="match status" value="1"/>
</dbReference>
<dbReference type="PROSITE" id="PS50887">
    <property type="entry name" value="GGDEF"/>
    <property type="match status" value="1"/>
</dbReference>
<feature type="domain" description="GGDEF" evidence="1">
    <location>
        <begin position="1"/>
        <end position="101"/>
    </location>
</feature>
<dbReference type="Pfam" id="PF00990">
    <property type="entry name" value="GGDEF"/>
    <property type="match status" value="1"/>
</dbReference>
<dbReference type="InterPro" id="IPR052020">
    <property type="entry name" value="Cyclic_di-GMP/3'3'-cGAMP_PDE"/>
</dbReference>
<dbReference type="InterPro" id="IPR043128">
    <property type="entry name" value="Rev_trsase/Diguanyl_cyclase"/>
</dbReference>
<feature type="domain" description="HD-GYP" evidence="2">
    <location>
        <begin position="90"/>
        <end position="279"/>
    </location>
</feature>